<evidence type="ECO:0000256" key="7">
    <source>
        <dbReference type="ARBA" id="ARBA00023137"/>
    </source>
</evidence>
<evidence type="ECO:0000256" key="3">
    <source>
        <dbReference type="ARBA" id="ARBA00022679"/>
    </source>
</evidence>
<dbReference type="InterPro" id="IPR025669">
    <property type="entry name" value="AAA_dom"/>
</dbReference>
<dbReference type="EMBL" id="FR695864">
    <property type="protein sequence ID" value="CBX27164.1"/>
    <property type="molecule type" value="Genomic_DNA"/>
</dbReference>
<name>E1Y9C0_9BACT</name>
<dbReference type="PANTHER" id="PTHR32309:SF13">
    <property type="entry name" value="FERRIC ENTEROBACTIN TRANSPORT PROTEIN FEPE"/>
    <property type="match status" value="1"/>
</dbReference>
<keyword evidence="4" id="KW-0547">Nucleotide-binding</keyword>
<dbReference type="NCBIfam" id="TIGR01007">
    <property type="entry name" value="eps_fam"/>
    <property type="match status" value="1"/>
</dbReference>
<keyword evidence="6" id="KW-0067">ATP-binding</keyword>
<evidence type="ECO:0000256" key="1">
    <source>
        <dbReference type="ARBA" id="ARBA00007316"/>
    </source>
</evidence>
<dbReference type="EC" id="2.7.10.2" evidence="2"/>
<organism evidence="10">
    <name type="scientific">uncultured Desulfobacterium sp</name>
    <dbReference type="NCBI Taxonomy" id="201089"/>
    <lineage>
        <taxon>Bacteria</taxon>
        <taxon>Pseudomonadati</taxon>
        <taxon>Thermodesulfobacteriota</taxon>
        <taxon>Desulfobacteria</taxon>
        <taxon>Desulfobacterales</taxon>
        <taxon>Desulfobacteriaceae</taxon>
        <taxon>Desulfobacterium</taxon>
        <taxon>environmental samples</taxon>
    </lineage>
</organism>
<accession>E1Y9C0</accession>
<dbReference type="PANTHER" id="PTHR32309">
    <property type="entry name" value="TYROSINE-PROTEIN KINASE"/>
    <property type="match status" value="1"/>
</dbReference>
<dbReference type="AlphaFoldDB" id="E1Y9C0"/>
<evidence type="ECO:0000313" key="10">
    <source>
        <dbReference type="EMBL" id="CBX27164.1"/>
    </source>
</evidence>
<comment type="similarity">
    <text evidence="1">Belongs to the CpsD/CapB family.</text>
</comment>
<keyword evidence="5" id="KW-0418">Kinase</keyword>
<protein>
    <recommendedName>
        <fullName evidence="2">non-specific protein-tyrosine kinase</fullName>
        <ecNumber evidence="2">2.7.10.2</ecNumber>
    </recommendedName>
</protein>
<dbReference type="GO" id="GO:0005524">
    <property type="term" value="F:ATP binding"/>
    <property type="evidence" value="ECO:0007669"/>
    <property type="project" value="UniProtKB-KW"/>
</dbReference>
<dbReference type="Gene3D" id="3.40.50.300">
    <property type="entry name" value="P-loop containing nucleotide triphosphate hydrolases"/>
    <property type="match status" value="1"/>
</dbReference>
<dbReference type="Pfam" id="PF13614">
    <property type="entry name" value="AAA_31"/>
    <property type="match status" value="1"/>
</dbReference>
<dbReference type="SUPFAM" id="SSF52540">
    <property type="entry name" value="P-loop containing nucleoside triphosphate hydrolases"/>
    <property type="match status" value="1"/>
</dbReference>
<dbReference type="GO" id="GO:0004715">
    <property type="term" value="F:non-membrane spanning protein tyrosine kinase activity"/>
    <property type="evidence" value="ECO:0007669"/>
    <property type="project" value="UniProtKB-EC"/>
</dbReference>
<sequence>MLRTRILRRTKERGGRSIMITSALSGEGKTTTAINLSLTFAKGFEQTVMLVDCDFRKQCVHEVMGFNSDRGLLDHLLDDMPLSDLIVWPGIEKLTVISGGKTIQESSEVIASPRMRELDSEMKNRYPERYVIFDVPPLLVGTDAMTFAPLVDWIIMVVQAGKTSMAEVNKAMQMLPKEKVLGLILNRQTAQAEAYPY</sequence>
<evidence type="ECO:0000259" key="9">
    <source>
        <dbReference type="Pfam" id="PF13614"/>
    </source>
</evidence>
<evidence type="ECO:0000256" key="2">
    <source>
        <dbReference type="ARBA" id="ARBA00011903"/>
    </source>
</evidence>
<feature type="domain" description="AAA" evidence="9">
    <location>
        <begin position="16"/>
        <end position="173"/>
    </location>
</feature>
<keyword evidence="7" id="KW-0829">Tyrosine-protein kinase</keyword>
<keyword evidence="3" id="KW-0808">Transferase</keyword>
<gene>
    <name evidence="10" type="ORF">N47_A11930</name>
</gene>
<proteinExistence type="inferred from homology"/>
<evidence type="ECO:0000256" key="8">
    <source>
        <dbReference type="ARBA" id="ARBA00051245"/>
    </source>
</evidence>
<dbReference type="CDD" id="cd05387">
    <property type="entry name" value="BY-kinase"/>
    <property type="match status" value="1"/>
</dbReference>
<dbReference type="InterPro" id="IPR027417">
    <property type="entry name" value="P-loop_NTPase"/>
</dbReference>
<comment type="catalytic activity">
    <reaction evidence="8">
        <text>L-tyrosyl-[protein] + ATP = O-phospho-L-tyrosyl-[protein] + ADP + H(+)</text>
        <dbReference type="Rhea" id="RHEA:10596"/>
        <dbReference type="Rhea" id="RHEA-COMP:10136"/>
        <dbReference type="Rhea" id="RHEA-COMP:20101"/>
        <dbReference type="ChEBI" id="CHEBI:15378"/>
        <dbReference type="ChEBI" id="CHEBI:30616"/>
        <dbReference type="ChEBI" id="CHEBI:46858"/>
        <dbReference type="ChEBI" id="CHEBI:61978"/>
        <dbReference type="ChEBI" id="CHEBI:456216"/>
        <dbReference type="EC" id="2.7.10.2"/>
    </reaction>
</comment>
<evidence type="ECO:0000256" key="5">
    <source>
        <dbReference type="ARBA" id="ARBA00022777"/>
    </source>
</evidence>
<dbReference type="InterPro" id="IPR005702">
    <property type="entry name" value="Wzc-like_C"/>
</dbReference>
<dbReference type="InterPro" id="IPR050445">
    <property type="entry name" value="Bact_polysacc_biosynth/exp"/>
</dbReference>
<dbReference type="GO" id="GO:0005886">
    <property type="term" value="C:plasma membrane"/>
    <property type="evidence" value="ECO:0007669"/>
    <property type="project" value="TreeGrafter"/>
</dbReference>
<reference evidence="10" key="1">
    <citation type="journal article" date="2011" name="Environ. Microbiol.">
        <title>Genomic insights into the metabolic potential of the polycyclic aromatic hydrocarbon degrading sulfate-reducing Deltaproteobacterium N47.</title>
        <authorList>
            <person name="Bergmann F."/>
            <person name="Selesi D."/>
            <person name="Weinmaier T."/>
            <person name="Tischler P."/>
            <person name="Rattei T."/>
            <person name="Meckenstock R.U."/>
        </authorList>
    </citation>
    <scope>NUCLEOTIDE SEQUENCE</scope>
</reference>
<evidence type="ECO:0000256" key="6">
    <source>
        <dbReference type="ARBA" id="ARBA00022840"/>
    </source>
</evidence>
<evidence type="ECO:0000256" key="4">
    <source>
        <dbReference type="ARBA" id="ARBA00022741"/>
    </source>
</evidence>